<keyword evidence="4 6" id="KW-0472">Membrane</keyword>
<sequence length="311" mass="33209">MGFPGRRVVDTARMVKTQRWKRRGSTGEATAKTADGTADQGPLDGDTLTEATLDSDALSPPVSPSPEPQRRAAGRLRLRDRAPVLLLQAAHPRQALLTGLFVGAAAAVSGRPTREVAVVFATVLVGQVILGWHNDLVDRRRDARHETPGKPLADERLDPGTAWFALTCAVLLVVPLSITSGVTAGSAYLLSLVVGLLGNVVLRKGFFSWLPWALSYGLIPAFLSYGGWGGEFEGDPPRILMTALFAALGVGVHFLRALWGLVPDNEDGWTYLPLKLGLRLGATRLLILSGVYTAVVLLLIVFAATYSGLAQ</sequence>
<dbReference type="GO" id="GO:0016765">
    <property type="term" value="F:transferase activity, transferring alkyl or aryl (other than methyl) groups"/>
    <property type="evidence" value="ECO:0007669"/>
    <property type="project" value="InterPro"/>
</dbReference>
<organism evidence="7 8">
    <name type="scientific">Nocardioides szechwanensis</name>
    <dbReference type="NCBI Taxonomy" id="1005944"/>
    <lineage>
        <taxon>Bacteria</taxon>
        <taxon>Bacillati</taxon>
        <taxon>Actinomycetota</taxon>
        <taxon>Actinomycetes</taxon>
        <taxon>Propionibacteriales</taxon>
        <taxon>Nocardioidaceae</taxon>
        <taxon>Nocardioides</taxon>
    </lineage>
</organism>
<feature type="transmembrane region" description="Helical" evidence="6">
    <location>
        <begin position="240"/>
        <end position="262"/>
    </location>
</feature>
<dbReference type="Gene3D" id="1.10.357.140">
    <property type="entry name" value="UbiA prenyltransferase"/>
    <property type="match status" value="1"/>
</dbReference>
<gene>
    <name evidence="7" type="ORF">SAMN05192576_2140</name>
</gene>
<feature type="transmembrane region" description="Helical" evidence="6">
    <location>
        <begin position="209"/>
        <end position="228"/>
    </location>
</feature>
<dbReference type="GO" id="GO:0016020">
    <property type="term" value="C:membrane"/>
    <property type="evidence" value="ECO:0007669"/>
    <property type="project" value="UniProtKB-SubCell"/>
</dbReference>
<evidence type="ECO:0000256" key="3">
    <source>
        <dbReference type="ARBA" id="ARBA00022989"/>
    </source>
</evidence>
<dbReference type="STRING" id="1005944.SAMN05192576_2140"/>
<reference evidence="7 8" key="1">
    <citation type="submission" date="2016-10" db="EMBL/GenBank/DDBJ databases">
        <authorList>
            <person name="de Groot N.N."/>
        </authorList>
    </citation>
    <scope>NUCLEOTIDE SEQUENCE [LARGE SCALE GENOMIC DNA]</scope>
    <source>
        <strain evidence="7 8">CGMCC 1.11147</strain>
    </source>
</reference>
<protein>
    <submittedName>
        <fullName evidence="7">4-hydroxybenzoate polyprenyltransferase</fullName>
    </submittedName>
</protein>
<feature type="region of interest" description="Disordered" evidence="5">
    <location>
        <begin position="1"/>
        <end position="49"/>
    </location>
</feature>
<comment type="subcellular location">
    <subcellularLocation>
        <location evidence="1">Membrane</location>
        <topology evidence="1">Multi-pass membrane protein</topology>
    </subcellularLocation>
</comment>
<evidence type="ECO:0000256" key="2">
    <source>
        <dbReference type="ARBA" id="ARBA00022692"/>
    </source>
</evidence>
<proteinExistence type="predicted"/>
<feature type="transmembrane region" description="Helical" evidence="6">
    <location>
        <begin position="185"/>
        <end position="203"/>
    </location>
</feature>
<evidence type="ECO:0000256" key="4">
    <source>
        <dbReference type="ARBA" id="ARBA00023136"/>
    </source>
</evidence>
<dbReference type="InterPro" id="IPR000537">
    <property type="entry name" value="UbiA_prenyltransferase"/>
</dbReference>
<keyword evidence="8" id="KW-1185">Reference proteome</keyword>
<dbReference type="Proteomes" id="UP000199004">
    <property type="component" value="Unassembled WGS sequence"/>
</dbReference>
<evidence type="ECO:0000313" key="7">
    <source>
        <dbReference type="EMBL" id="SDN45067.1"/>
    </source>
</evidence>
<name>A0A1H0BHF3_9ACTN</name>
<dbReference type="Pfam" id="PF01040">
    <property type="entry name" value="UbiA"/>
    <property type="match status" value="1"/>
</dbReference>
<evidence type="ECO:0000256" key="6">
    <source>
        <dbReference type="SAM" id="Phobius"/>
    </source>
</evidence>
<keyword evidence="3 6" id="KW-1133">Transmembrane helix</keyword>
<evidence type="ECO:0000256" key="1">
    <source>
        <dbReference type="ARBA" id="ARBA00004141"/>
    </source>
</evidence>
<evidence type="ECO:0000256" key="5">
    <source>
        <dbReference type="SAM" id="MobiDB-lite"/>
    </source>
</evidence>
<dbReference type="AlphaFoldDB" id="A0A1H0BHF3"/>
<evidence type="ECO:0000313" key="8">
    <source>
        <dbReference type="Proteomes" id="UP000199004"/>
    </source>
</evidence>
<dbReference type="InterPro" id="IPR044878">
    <property type="entry name" value="UbiA_sf"/>
</dbReference>
<accession>A0A1H0BHF3</accession>
<keyword evidence="2 6" id="KW-0812">Transmembrane</keyword>
<dbReference type="EMBL" id="FNIC01000003">
    <property type="protein sequence ID" value="SDN45067.1"/>
    <property type="molecule type" value="Genomic_DNA"/>
</dbReference>
<feature type="transmembrane region" description="Helical" evidence="6">
    <location>
        <begin position="282"/>
        <end position="306"/>
    </location>
</feature>
<keyword evidence="7" id="KW-0808">Transferase</keyword>